<organism evidence="1 2">
    <name type="scientific">Brevibacillus invocatus</name>
    <dbReference type="NCBI Taxonomy" id="173959"/>
    <lineage>
        <taxon>Bacteria</taxon>
        <taxon>Bacillati</taxon>
        <taxon>Bacillota</taxon>
        <taxon>Bacilli</taxon>
        <taxon>Bacillales</taxon>
        <taxon>Paenibacillaceae</taxon>
        <taxon>Brevibacillus</taxon>
    </lineage>
</organism>
<accession>A0A3M8CG09</accession>
<dbReference type="Pfam" id="PF02566">
    <property type="entry name" value="OsmC"/>
    <property type="match status" value="1"/>
</dbReference>
<sequence length="143" mass="15385">MSVKAEWLGKRKFQAKGPSGYPVLMDAGPAYGGESGGNSPLELVLVGLTGCIGIGVTQLLEKMRQPLESLEIVADGIREVEVPHAITEVDLIFHVKGELSPSRIWQAVKLETERYCPVAASLTAVITPHVILNGIETPIPEEE</sequence>
<dbReference type="EMBL" id="RHHR01000014">
    <property type="protein sequence ID" value="RNB74670.1"/>
    <property type="molecule type" value="Genomic_DNA"/>
</dbReference>
<reference evidence="1 2" key="1">
    <citation type="submission" date="2018-10" db="EMBL/GenBank/DDBJ databases">
        <title>Phylogenomics of Brevibacillus.</title>
        <authorList>
            <person name="Dunlap C."/>
        </authorList>
    </citation>
    <scope>NUCLEOTIDE SEQUENCE [LARGE SCALE GENOMIC DNA]</scope>
    <source>
        <strain evidence="1 2">JCM 12215</strain>
    </source>
</reference>
<dbReference type="PANTHER" id="PTHR34352:SF1">
    <property type="entry name" value="PROTEIN YHFA"/>
    <property type="match status" value="1"/>
</dbReference>
<dbReference type="InterPro" id="IPR003718">
    <property type="entry name" value="OsmC/Ohr_fam"/>
</dbReference>
<evidence type="ECO:0000313" key="1">
    <source>
        <dbReference type="EMBL" id="RNB74670.1"/>
    </source>
</evidence>
<protein>
    <submittedName>
        <fullName evidence="1">OsmC family peroxiredoxin</fullName>
    </submittedName>
</protein>
<dbReference type="InterPro" id="IPR036102">
    <property type="entry name" value="OsmC/Ohrsf"/>
</dbReference>
<keyword evidence="2" id="KW-1185">Reference proteome</keyword>
<dbReference type="PANTHER" id="PTHR34352">
    <property type="entry name" value="PROTEIN YHFA"/>
    <property type="match status" value="1"/>
</dbReference>
<dbReference type="OrthoDB" id="9804010at2"/>
<gene>
    <name evidence="1" type="ORF">EDM52_09950</name>
</gene>
<comment type="caution">
    <text evidence="1">The sequence shown here is derived from an EMBL/GenBank/DDBJ whole genome shotgun (WGS) entry which is preliminary data.</text>
</comment>
<dbReference type="InterPro" id="IPR015946">
    <property type="entry name" value="KH_dom-like_a/b"/>
</dbReference>
<dbReference type="SUPFAM" id="SSF82784">
    <property type="entry name" value="OsmC-like"/>
    <property type="match status" value="1"/>
</dbReference>
<proteinExistence type="predicted"/>
<dbReference type="Proteomes" id="UP000282028">
    <property type="component" value="Unassembled WGS sequence"/>
</dbReference>
<evidence type="ECO:0000313" key="2">
    <source>
        <dbReference type="Proteomes" id="UP000282028"/>
    </source>
</evidence>
<dbReference type="AlphaFoldDB" id="A0A3M8CG09"/>
<name>A0A3M8CG09_9BACL</name>
<dbReference type="Gene3D" id="3.30.300.20">
    <property type="match status" value="1"/>
</dbReference>